<feature type="transmembrane region" description="Helical" evidence="1">
    <location>
        <begin position="61"/>
        <end position="81"/>
    </location>
</feature>
<feature type="transmembrane region" description="Helical" evidence="1">
    <location>
        <begin position="30"/>
        <end position="49"/>
    </location>
</feature>
<evidence type="ECO:0000313" key="2">
    <source>
        <dbReference type="EMBL" id="MFD1926590.1"/>
    </source>
</evidence>
<organism evidence="2 3">
    <name type="scientific">Sporosarcina siberiensis</name>
    <dbReference type="NCBI Taxonomy" id="1365606"/>
    <lineage>
        <taxon>Bacteria</taxon>
        <taxon>Bacillati</taxon>
        <taxon>Bacillota</taxon>
        <taxon>Bacilli</taxon>
        <taxon>Bacillales</taxon>
        <taxon>Caryophanaceae</taxon>
        <taxon>Sporosarcina</taxon>
    </lineage>
</organism>
<dbReference type="EMBL" id="JBHUGI010000002">
    <property type="protein sequence ID" value="MFD1926590.1"/>
    <property type="molecule type" value="Genomic_DNA"/>
</dbReference>
<sequence length="125" mass="14061">MLPLFQIIVVFLLLLIIAFAVPKLHPLLYTSIFFILLLFLLTTLVFPFAKTYVNLFETIPDPFVTLLIGSAVLFYVSELIAEHLEEAGYSSLASMSHFVVKIAILTLWLDQTTSVIDVLSSLIKK</sequence>
<protein>
    <submittedName>
        <fullName evidence="2">SpoIIIAC/SpoIIIAD family protein</fullName>
    </submittedName>
</protein>
<gene>
    <name evidence="2" type="ORF">ACFSFY_00695</name>
</gene>
<evidence type="ECO:0000256" key="1">
    <source>
        <dbReference type="SAM" id="Phobius"/>
    </source>
</evidence>
<evidence type="ECO:0000313" key="3">
    <source>
        <dbReference type="Proteomes" id="UP001597218"/>
    </source>
</evidence>
<reference evidence="3" key="1">
    <citation type="journal article" date="2019" name="Int. J. Syst. Evol. Microbiol.">
        <title>The Global Catalogue of Microorganisms (GCM) 10K type strain sequencing project: providing services to taxonomists for standard genome sequencing and annotation.</title>
        <authorList>
            <consortium name="The Broad Institute Genomics Platform"/>
            <consortium name="The Broad Institute Genome Sequencing Center for Infectious Disease"/>
            <person name="Wu L."/>
            <person name="Ma J."/>
        </authorList>
    </citation>
    <scope>NUCLEOTIDE SEQUENCE [LARGE SCALE GENOMIC DNA]</scope>
    <source>
        <strain evidence="3">CGMCC 4.7177</strain>
    </source>
</reference>
<name>A0ABW4SCJ1_9BACL</name>
<accession>A0ABW4SCJ1</accession>
<proteinExistence type="predicted"/>
<dbReference type="InterPro" id="IPR025664">
    <property type="entry name" value="Spore_III_AC/AD"/>
</dbReference>
<dbReference type="RefSeq" id="WP_381535242.1">
    <property type="nucleotide sequence ID" value="NZ_JBHUGI010000002.1"/>
</dbReference>
<dbReference type="Proteomes" id="UP001597218">
    <property type="component" value="Unassembled WGS sequence"/>
</dbReference>
<dbReference type="Pfam" id="PF06686">
    <property type="entry name" value="SpoIIIAC"/>
    <property type="match status" value="1"/>
</dbReference>
<keyword evidence="1" id="KW-1133">Transmembrane helix</keyword>
<keyword evidence="1" id="KW-0812">Transmembrane</keyword>
<feature type="transmembrane region" description="Helical" evidence="1">
    <location>
        <begin position="87"/>
        <end position="109"/>
    </location>
</feature>
<keyword evidence="1" id="KW-0472">Membrane</keyword>
<comment type="caution">
    <text evidence="2">The sequence shown here is derived from an EMBL/GenBank/DDBJ whole genome shotgun (WGS) entry which is preliminary data.</text>
</comment>
<keyword evidence="3" id="KW-1185">Reference proteome</keyword>